<evidence type="ECO:0000313" key="2">
    <source>
        <dbReference type="Proteomes" id="UP000604825"/>
    </source>
</evidence>
<reference evidence="1" key="1">
    <citation type="submission" date="2020-10" db="EMBL/GenBank/DDBJ databases">
        <authorList>
            <person name="Han B."/>
            <person name="Lu T."/>
            <person name="Zhao Q."/>
            <person name="Huang X."/>
            <person name="Zhao Y."/>
        </authorList>
    </citation>
    <scope>NUCLEOTIDE SEQUENCE</scope>
</reference>
<protein>
    <submittedName>
        <fullName evidence="1">Uncharacterized protein</fullName>
    </submittedName>
</protein>
<evidence type="ECO:0000313" key="1">
    <source>
        <dbReference type="EMBL" id="CAD6262903.1"/>
    </source>
</evidence>
<dbReference type="OrthoDB" id="694795at2759"/>
<dbReference type="Proteomes" id="UP000604825">
    <property type="component" value="Unassembled WGS sequence"/>
</dbReference>
<organism evidence="1 2">
    <name type="scientific">Miscanthus lutarioriparius</name>
    <dbReference type="NCBI Taxonomy" id="422564"/>
    <lineage>
        <taxon>Eukaryota</taxon>
        <taxon>Viridiplantae</taxon>
        <taxon>Streptophyta</taxon>
        <taxon>Embryophyta</taxon>
        <taxon>Tracheophyta</taxon>
        <taxon>Spermatophyta</taxon>
        <taxon>Magnoliopsida</taxon>
        <taxon>Liliopsida</taxon>
        <taxon>Poales</taxon>
        <taxon>Poaceae</taxon>
        <taxon>PACMAD clade</taxon>
        <taxon>Panicoideae</taxon>
        <taxon>Andropogonodae</taxon>
        <taxon>Andropogoneae</taxon>
        <taxon>Saccharinae</taxon>
        <taxon>Miscanthus</taxon>
    </lineage>
</organism>
<sequence>MEDRRGRGVEDKLKTLRDYRRARGLCIRCGEKWSRDHKCSETVQLHVLQEFWDICHSDESEASEPPTDSVQDAQVFLAVSVAALSGKSSVSAIQFQGQVKIADGQLIQYD</sequence>
<proteinExistence type="predicted"/>
<dbReference type="AlphaFoldDB" id="A0A811R1J7"/>
<dbReference type="EMBL" id="CAJGYO010000012">
    <property type="protein sequence ID" value="CAD6262903.1"/>
    <property type="molecule type" value="Genomic_DNA"/>
</dbReference>
<name>A0A811R1J7_9POAL</name>
<accession>A0A811R1J7</accession>
<comment type="caution">
    <text evidence="1">The sequence shown here is derived from an EMBL/GenBank/DDBJ whole genome shotgun (WGS) entry which is preliminary data.</text>
</comment>
<keyword evidence="2" id="KW-1185">Reference proteome</keyword>
<gene>
    <name evidence="1" type="ORF">NCGR_LOCUS46226</name>
</gene>